<dbReference type="InterPro" id="IPR014582">
    <property type="entry name" value="UCP033535_lipo"/>
</dbReference>
<accession>A0A2C8Y5U6</accession>
<dbReference type="SUPFAM" id="SSF141318">
    <property type="entry name" value="TM0957-like"/>
    <property type="match status" value="1"/>
</dbReference>
<dbReference type="Proteomes" id="UP000219440">
    <property type="component" value="Unassembled WGS sequence"/>
</dbReference>
<organism evidence="1 2">
    <name type="scientific">Salinibacterium xinjiangense</name>
    <dbReference type="NCBI Taxonomy" id="386302"/>
    <lineage>
        <taxon>Bacteria</taxon>
        <taxon>Bacillati</taxon>
        <taxon>Actinomycetota</taxon>
        <taxon>Actinomycetes</taxon>
        <taxon>Micrococcales</taxon>
        <taxon>Microbacteriaceae</taxon>
        <taxon>Salinibacterium</taxon>
    </lineage>
</organism>
<evidence type="ECO:0000313" key="1">
    <source>
        <dbReference type="EMBL" id="SOE45527.1"/>
    </source>
</evidence>
<protein>
    <submittedName>
        <fullName evidence="1">Predicted lipoprotein</fullName>
    </submittedName>
</protein>
<evidence type="ECO:0000313" key="2">
    <source>
        <dbReference type="Proteomes" id="UP000219440"/>
    </source>
</evidence>
<reference evidence="1 2" key="1">
    <citation type="submission" date="2017-09" db="EMBL/GenBank/DDBJ databases">
        <authorList>
            <person name="Ehlers B."/>
            <person name="Leendertz F.H."/>
        </authorList>
    </citation>
    <scope>NUCLEOTIDE SEQUENCE [LARGE SCALE GENOMIC DNA]</scope>
    <source>
        <strain evidence="1 2">CGMCC 1.05381</strain>
    </source>
</reference>
<gene>
    <name evidence="1" type="ORF">SAMN06296378_0034</name>
</gene>
<dbReference type="InterPro" id="IPR036215">
    <property type="entry name" value="TM0957-like_sf"/>
</dbReference>
<dbReference type="EMBL" id="OCST01000001">
    <property type="protein sequence ID" value="SOE45527.1"/>
    <property type="molecule type" value="Genomic_DNA"/>
</dbReference>
<keyword evidence="2" id="KW-1185">Reference proteome</keyword>
<sequence>MKNMSQKQRRGVWAIVLIVVLVAISLSTKVISGAELTANQPVEFNSEQFGAEHFPEVSAAIIETAAPLGDVATALAADQAGAVGKYGVVEGTSFPVFPVTFTAVAGPADAAGFVPFTVDGVPSAITVRIQTGPAIGGTDLRDATGTIHFADFTNQIEYQDAGVALNNELKTQVLAKVKAADLNGKTVTVTGAFQLVNPGAYTITPVAIEVN</sequence>
<keyword evidence="1" id="KW-0449">Lipoprotein</keyword>
<dbReference type="Pfam" id="PF10054">
    <property type="entry name" value="DUF2291"/>
    <property type="match status" value="1"/>
</dbReference>
<name>A0A2C8Y5U6_9MICO</name>
<proteinExistence type="predicted"/>
<dbReference type="RefSeq" id="WP_218839941.1">
    <property type="nucleotide sequence ID" value="NZ_BMLC01000002.1"/>
</dbReference>
<dbReference type="AlphaFoldDB" id="A0A2C8Y5U6"/>
<dbReference type="PIRSF" id="PIRSF033535">
    <property type="entry name" value="UCP033535_plp"/>
    <property type="match status" value="1"/>
</dbReference>